<dbReference type="InterPro" id="IPR037294">
    <property type="entry name" value="ABC_BtuC-like"/>
</dbReference>
<evidence type="ECO:0000256" key="7">
    <source>
        <dbReference type="ARBA" id="ARBA00023136"/>
    </source>
</evidence>
<dbReference type="SUPFAM" id="SSF81345">
    <property type="entry name" value="ABC transporter involved in vitamin B12 uptake, BtuC"/>
    <property type="match status" value="1"/>
</dbReference>
<keyword evidence="4" id="KW-1003">Cell membrane</keyword>
<keyword evidence="5 8" id="KW-0812">Transmembrane</keyword>
<gene>
    <name evidence="9" type="ORF">CCR94_21665</name>
</gene>
<feature type="transmembrane region" description="Helical" evidence="8">
    <location>
        <begin position="260"/>
        <end position="289"/>
    </location>
</feature>
<dbReference type="Pfam" id="PF01032">
    <property type="entry name" value="FecCD"/>
    <property type="match status" value="1"/>
</dbReference>
<dbReference type="PANTHER" id="PTHR30472">
    <property type="entry name" value="FERRIC ENTEROBACTIN TRANSPORT SYSTEM PERMEASE PROTEIN"/>
    <property type="match status" value="1"/>
</dbReference>
<organism evidence="9 10">
    <name type="scientific">Rhodoblastus sphagnicola</name>
    <dbReference type="NCBI Taxonomy" id="333368"/>
    <lineage>
        <taxon>Bacteria</taxon>
        <taxon>Pseudomonadati</taxon>
        <taxon>Pseudomonadota</taxon>
        <taxon>Alphaproteobacteria</taxon>
        <taxon>Hyphomicrobiales</taxon>
        <taxon>Rhodoblastaceae</taxon>
        <taxon>Rhodoblastus</taxon>
    </lineage>
</organism>
<dbReference type="GO" id="GO:0033214">
    <property type="term" value="P:siderophore-iron import into cell"/>
    <property type="evidence" value="ECO:0007669"/>
    <property type="project" value="TreeGrafter"/>
</dbReference>
<evidence type="ECO:0000256" key="1">
    <source>
        <dbReference type="ARBA" id="ARBA00004651"/>
    </source>
</evidence>
<keyword evidence="10" id="KW-1185">Reference proteome</keyword>
<evidence type="ECO:0000313" key="10">
    <source>
        <dbReference type="Proteomes" id="UP000239089"/>
    </source>
</evidence>
<dbReference type="GO" id="GO:0022857">
    <property type="term" value="F:transmembrane transporter activity"/>
    <property type="evidence" value="ECO:0007669"/>
    <property type="project" value="InterPro"/>
</dbReference>
<feature type="transmembrane region" description="Helical" evidence="8">
    <location>
        <begin position="116"/>
        <end position="135"/>
    </location>
</feature>
<evidence type="ECO:0000256" key="3">
    <source>
        <dbReference type="ARBA" id="ARBA00022448"/>
    </source>
</evidence>
<dbReference type="GO" id="GO:0005886">
    <property type="term" value="C:plasma membrane"/>
    <property type="evidence" value="ECO:0007669"/>
    <property type="project" value="UniProtKB-SubCell"/>
</dbReference>
<evidence type="ECO:0000256" key="4">
    <source>
        <dbReference type="ARBA" id="ARBA00022475"/>
    </source>
</evidence>
<protein>
    <submittedName>
        <fullName evidence="9">Fe3+-siderophore ABC transporter permease</fullName>
    </submittedName>
</protein>
<evidence type="ECO:0000256" key="2">
    <source>
        <dbReference type="ARBA" id="ARBA00007935"/>
    </source>
</evidence>
<feature type="transmembrane region" description="Helical" evidence="8">
    <location>
        <begin position="28"/>
        <end position="46"/>
    </location>
</feature>
<keyword evidence="3" id="KW-0813">Transport</keyword>
<keyword evidence="7 8" id="KW-0472">Membrane</keyword>
<evidence type="ECO:0000256" key="6">
    <source>
        <dbReference type="ARBA" id="ARBA00022989"/>
    </source>
</evidence>
<feature type="transmembrane region" description="Helical" evidence="8">
    <location>
        <begin position="329"/>
        <end position="348"/>
    </location>
</feature>
<dbReference type="OrthoDB" id="9811975at2"/>
<evidence type="ECO:0000256" key="5">
    <source>
        <dbReference type="ARBA" id="ARBA00022692"/>
    </source>
</evidence>
<dbReference type="AlphaFoldDB" id="A0A2S6MWI4"/>
<dbReference type="FunFam" id="1.10.3470.10:FF:000001">
    <property type="entry name" value="Vitamin B12 ABC transporter permease BtuC"/>
    <property type="match status" value="1"/>
</dbReference>
<dbReference type="CDD" id="cd06550">
    <property type="entry name" value="TM_ABC_iron-siderophores_like"/>
    <property type="match status" value="1"/>
</dbReference>
<keyword evidence="6 8" id="KW-1133">Transmembrane helix</keyword>
<dbReference type="PANTHER" id="PTHR30472:SF70">
    <property type="entry name" value="MOLYBDATE IMPORT SYSTEM PERMEASE PROTEIN MOLB"/>
    <property type="match status" value="1"/>
</dbReference>
<evidence type="ECO:0000313" key="9">
    <source>
        <dbReference type="EMBL" id="PPQ26720.1"/>
    </source>
</evidence>
<feature type="transmembrane region" description="Helical" evidence="8">
    <location>
        <begin position="167"/>
        <end position="188"/>
    </location>
</feature>
<comment type="subcellular location">
    <subcellularLocation>
        <location evidence="1">Cell membrane</location>
        <topology evidence="1">Multi-pass membrane protein</topology>
    </subcellularLocation>
</comment>
<feature type="transmembrane region" description="Helical" evidence="8">
    <location>
        <begin position="301"/>
        <end position="317"/>
    </location>
</feature>
<dbReference type="InterPro" id="IPR000522">
    <property type="entry name" value="ABC_transptr_permease_BtuC"/>
</dbReference>
<dbReference type="Gene3D" id="1.10.3470.10">
    <property type="entry name" value="ABC transporter involved in vitamin B12 uptake, BtuC"/>
    <property type="match status" value="1"/>
</dbReference>
<proteinExistence type="inferred from homology"/>
<feature type="transmembrane region" description="Helical" evidence="8">
    <location>
        <begin position="217"/>
        <end position="239"/>
    </location>
</feature>
<dbReference type="EMBL" id="NHSJ01000131">
    <property type="protein sequence ID" value="PPQ26720.1"/>
    <property type="molecule type" value="Genomic_DNA"/>
</dbReference>
<feature type="transmembrane region" description="Helical" evidence="8">
    <location>
        <begin position="141"/>
        <end position="160"/>
    </location>
</feature>
<reference evidence="9 10" key="1">
    <citation type="journal article" date="2018" name="Arch. Microbiol.">
        <title>New insights into the metabolic potential of the phototrophic purple bacterium Rhodopila globiformis DSM 161(T) from its draft genome sequence and evidence for a vanadium-dependent nitrogenase.</title>
        <authorList>
            <person name="Imhoff J.F."/>
            <person name="Rahn T."/>
            <person name="Kunzel S."/>
            <person name="Neulinger S.C."/>
        </authorList>
    </citation>
    <scope>NUCLEOTIDE SEQUENCE [LARGE SCALE GENOMIC DNA]</scope>
    <source>
        <strain evidence="9 10">DSM 16996</strain>
    </source>
</reference>
<feature type="transmembrane region" description="Helical" evidence="8">
    <location>
        <begin position="86"/>
        <end position="104"/>
    </location>
</feature>
<comment type="caution">
    <text evidence="9">The sequence shown here is derived from an EMBL/GenBank/DDBJ whole genome shotgun (WGS) entry which is preliminary data.</text>
</comment>
<accession>A0A2S6MWI4</accession>
<name>A0A2S6MWI4_9HYPH</name>
<dbReference type="Proteomes" id="UP000239089">
    <property type="component" value="Unassembled WGS sequence"/>
</dbReference>
<sequence length="355" mass="36317">MTTAAPTRDGGARCGAARPRALKTPYRIAALTLALALCALASFMVGRYPVAPATALAILASKIAPVHADWSLQLETIVMNVRLPRIVAALEVGAALAASGAAYQSMFRNPMVSPDILGVSAGAGAGAALAILLAFPPLGVPAMAFGFGLLAVGATCLIGWRSGGDTPLTMILAGVIVGTVFAALIALMKLVADPDNTLPTIVFWLMGSLASVHAADVYFALAPIGVGLLGLVAMSWRLNVLAFGDEEAMTLGIDVGRLRLMVIACATLMTAVAVAIGGLIGLVGLVVPYLGRLVVGSDNRALIPVCAVMGGCYLLLVDDIARSLLSQEIPLGILTSLLGAPVFISLLSHTRKAWA</sequence>
<comment type="similarity">
    <text evidence="2">Belongs to the binding-protein-dependent transport system permease family. FecCD subfamily.</text>
</comment>
<evidence type="ECO:0000256" key="8">
    <source>
        <dbReference type="SAM" id="Phobius"/>
    </source>
</evidence>